<sequence>MKRMSYTLLKKQLEDIGLDRDVALTVFANLPLEAPMYEISCPGDYKGHRTQIILQFLKLDQSNYHSLHQYTLRLYRTPRHRHTIIGDIDTAALEHRMRAINWHSPIGNDEASARQAVAVWLDMQQLASTIGGRLAKEYLELKYWSNTPFVTSEHQALYDLLQMPVAGEITVGVKNGKALAIDQACRYLLGEINLNRAKYGPEQTYLMRCEKMDLSLILQHNRHPELTKEDHYFTTLKKAFEHMTQYPDAAFSPQGVRQEGLDHWIQSIQLVDGSDGATLARRKGLWPPFYRRWIDDAACTGLTLNYHRISRGEFCQETGCELELEINTQLDANISVLPKQSLPPVLEKNGHPVNMQHTQYKQVAAASNGSHRYPPAVTFSTKH</sequence>
<evidence type="ECO:0000313" key="1">
    <source>
        <dbReference type="EMBL" id="MVT07684.1"/>
    </source>
</evidence>
<name>A0A7K1TZZ2_9BACT</name>
<comment type="caution">
    <text evidence="1">The sequence shown here is derived from an EMBL/GenBank/DDBJ whole genome shotgun (WGS) entry which is preliminary data.</text>
</comment>
<reference evidence="1 2" key="1">
    <citation type="submission" date="2019-12" db="EMBL/GenBank/DDBJ databases">
        <title>Chitinophaga sp. strain ysch24 (GDMCC 1.1355), whole genome shotgun sequence.</title>
        <authorList>
            <person name="Zhang X."/>
        </authorList>
    </citation>
    <scope>NUCLEOTIDE SEQUENCE [LARGE SCALE GENOMIC DNA]</scope>
    <source>
        <strain evidence="2">ysch24</strain>
    </source>
</reference>
<dbReference type="RefSeq" id="WP_157305066.1">
    <property type="nucleotide sequence ID" value="NZ_WRXN01000001.1"/>
</dbReference>
<evidence type="ECO:0000313" key="2">
    <source>
        <dbReference type="Proteomes" id="UP000461730"/>
    </source>
</evidence>
<gene>
    <name evidence="1" type="ORF">GO493_05385</name>
</gene>
<dbReference type="EMBL" id="WRXN01000001">
    <property type="protein sequence ID" value="MVT07684.1"/>
    <property type="molecule type" value="Genomic_DNA"/>
</dbReference>
<accession>A0A7K1TZZ2</accession>
<keyword evidence="2" id="KW-1185">Reference proteome</keyword>
<protein>
    <submittedName>
        <fullName evidence="1">Uncharacterized protein</fullName>
    </submittedName>
</protein>
<dbReference type="AlphaFoldDB" id="A0A7K1TZZ2"/>
<dbReference type="Proteomes" id="UP000461730">
    <property type="component" value="Unassembled WGS sequence"/>
</dbReference>
<organism evidence="1 2">
    <name type="scientific">Chitinophaga tropicalis</name>
    <dbReference type="NCBI Taxonomy" id="2683588"/>
    <lineage>
        <taxon>Bacteria</taxon>
        <taxon>Pseudomonadati</taxon>
        <taxon>Bacteroidota</taxon>
        <taxon>Chitinophagia</taxon>
        <taxon>Chitinophagales</taxon>
        <taxon>Chitinophagaceae</taxon>
        <taxon>Chitinophaga</taxon>
    </lineage>
</organism>
<proteinExistence type="predicted"/>